<reference evidence="3 4" key="1">
    <citation type="submission" date="2019-03" db="EMBL/GenBank/DDBJ databases">
        <title>Genomic Encyclopedia of Type Strains, Phase IV (KMG-IV): sequencing the most valuable type-strain genomes for metagenomic binning, comparative biology and taxonomic classification.</title>
        <authorList>
            <person name="Goeker M."/>
        </authorList>
    </citation>
    <scope>NUCLEOTIDE SEQUENCE [LARGE SCALE GENOMIC DNA]</scope>
    <source>
        <strain evidence="3 4">DSM 25488</strain>
    </source>
</reference>
<proteinExistence type="predicted"/>
<dbReference type="Pfam" id="PF12158">
    <property type="entry name" value="DUF3592"/>
    <property type="match status" value="1"/>
</dbReference>
<dbReference type="AlphaFoldDB" id="A0A4R6XT68"/>
<dbReference type="InterPro" id="IPR021994">
    <property type="entry name" value="DUF3592"/>
</dbReference>
<keyword evidence="1" id="KW-0472">Membrane</keyword>
<comment type="caution">
    <text evidence="3">The sequence shown here is derived from an EMBL/GenBank/DDBJ whole genome shotgun (WGS) entry which is preliminary data.</text>
</comment>
<keyword evidence="1" id="KW-1133">Transmembrane helix</keyword>
<name>A0A4R6XT68_9GAMM</name>
<dbReference type="RefSeq" id="WP_099019808.1">
    <property type="nucleotide sequence ID" value="NZ_NIHB01000004.1"/>
</dbReference>
<feature type="transmembrane region" description="Helical" evidence="1">
    <location>
        <begin position="139"/>
        <end position="155"/>
    </location>
</feature>
<accession>A0A4R6XT68</accession>
<keyword evidence="4" id="KW-1185">Reference proteome</keyword>
<evidence type="ECO:0000313" key="4">
    <source>
        <dbReference type="Proteomes" id="UP000295724"/>
    </source>
</evidence>
<evidence type="ECO:0000256" key="1">
    <source>
        <dbReference type="SAM" id="Phobius"/>
    </source>
</evidence>
<organism evidence="3 4">
    <name type="scientific">Marinicella litoralis</name>
    <dbReference type="NCBI Taxonomy" id="644220"/>
    <lineage>
        <taxon>Bacteria</taxon>
        <taxon>Pseudomonadati</taxon>
        <taxon>Pseudomonadota</taxon>
        <taxon>Gammaproteobacteria</taxon>
        <taxon>Lysobacterales</taxon>
        <taxon>Marinicellaceae</taxon>
        <taxon>Marinicella</taxon>
    </lineage>
</organism>
<protein>
    <submittedName>
        <fullName evidence="3">Uncharacterized protein DUF3592</fullName>
    </submittedName>
</protein>
<evidence type="ECO:0000259" key="2">
    <source>
        <dbReference type="Pfam" id="PF12158"/>
    </source>
</evidence>
<keyword evidence="1" id="KW-0812">Transmembrane</keyword>
<dbReference type="Proteomes" id="UP000295724">
    <property type="component" value="Unassembled WGS sequence"/>
</dbReference>
<feature type="transmembrane region" description="Helical" evidence="1">
    <location>
        <begin position="7"/>
        <end position="27"/>
    </location>
</feature>
<evidence type="ECO:0000313" key="3">
    <source>
        <dbReference type="EMBL" id="TDR19558.1"/>
    </source>
</evidence>
<gene>
    <name evidence="3" type="ORF">C8D91_2115</name>
</gene>
<sequence>MKNKWANGWLIVSHWLLLLFMLMYLLGINVQAPQLDWTSVSAQIIDAEVIRKYQKAETPENSDVLIQLVYRYMWDNREYVNRGLVRPSQVIPAHGVLTTLETKQLLLSEWLKPGTDIELWVNPEHPSQAMVAWHVSNQAVWWLLLFWALLMLWFINSR</sequence>
<dbReference type="EMBL" id="SNZB01000004">
    <property type="protein sequence ID" value="TDR19558.1"/>
    <property type="molecule type" value="Genomic_DNA"/>
</dbReference>
<feature type="domain" description="DUF3592" evidence="2">
    <location>
        <begin position="41"/>
        <end position="132"/>
    </location>
</feature>